<keyword evidence="4" id="KW-1133">Transmembrane helix</keyword>
<dbReference type="PANTHER" id="PTHR34478">
    <property type="entry name" value="PROTEIN LEMA"/>
    <property type="match status" value="1"/>
</dbReference>
<dbReference type="EMBL" id="AGEJ01000001">
    <property type="protein sequence ID" value="EMD17695.1"/>
    <property type="molecule type" value="Genomic_DNA"/>
</dbReference>
<keyword evidence="7" id="KW-1185">Reference proteome</keyword>
<evidence type="ECO:0000256" key="2">
    <source>
        <dbReference type="ARBA" id="ARBA00008854"/>
    </source>
</evidence>
<accession>M2Q489</accession>
<dbReference type="STRING" id="999415.HMPREF9943_00127"/>
<dbReference type="InterPro" id="IPR023353">
    <property type="entry name" value="LemA-like_dom_sf"/>
</dbReference>
<dbReference type="Gene3D" id="1.20.1440.20">
    <property type="entry name" value="LemA-like domain"/>
    <property type="match status" value="1"/>
</dbReference>
<evidence type="ECO:0000256" key="1">
    <source>
        <dbReference type="ARBA" id="ARBA00004167"/>
    </source>
</evidence>
<protein>
    <recommendedName>
        <fullName evidence="8">LemA family protein</fullName>
    </recommendedName>
</protein>
<dbReference type="InterPro" id="IPR007156">
    <property type="entry name" value="MamQ_LemA"/>
</dbReference>
<keyword evidence="3" id="KW-0812">Transmembrane</keyword>
<name>M2Q489_9FIRM</name>
<dbReference type="BioCyc" id="ECAT999415-HMP:GTTI-136-MONOMER"/>
<evidence type="ECO:0000313" key="6">
    <source>
        <dbReference type="EMBL" id="EMD17695.1"/>
    </source>
</evidence>
<dbReference type="Pfam" id="PF04011">
    <property type="entry name" value="LemA"/>
    <property type="match status" value="1"/>
</dbReference>
<evidence type="ECO:0008006" key="8">
    <source>
        <dbReference type="Google" id="ProtNLM"/>
    </source>
</evidence>
<evidence type="ECO:0000313" key="7">
    <source>
        <dbReference type="Proteomes" id="UP000011758"/>
    </source>
</evidence>
<proteinExistence type="inferred from homology"/>
<gene>
    <name evidence="6" type="ORF">HMPREF9943_00127</name>
</gene>
<comment type="caution">
    <text evidence="6">The sequence shown here is derived from an EMBL/GenBank/DDBJ whole genome shotgun (WGS) entry which is preliminary data.</text>
</comment>
<evidence type="ECO:0000256" key="4">
    <source>
        <dbReference type="ARBA" id="ARBA00022989"/>
    </source>
</evidence>
<dbReference type="GO" id="GO:0016020">
    <property type="term" value="C:membrane"/>
    <property type="evidence" value="ECO:0007669"/>
    <property type="project" value="UniProtKB-SubCell"/>
</dbReference>
<comment type="similarity">
    <text evidence="2">Belongs to the LemA family.</text>
</comment>
<dbReference type="SUPFAM" id="SSF140478">
    <property type="entry name" value="LemA-like"/>
    <property type="match status" value="1"/>
</dbReference>
<comment type="subcellular location">
    <subcellularLocation>
        <location evidence="1">Membrane</location>
        <topology evidence="1">Single-pass membrane protein</topology>
    </subcellularLocation>
</comment>
<dbReference type="AlphaFoldDB" id="M2Q489"/>
<dbReference type="RefSeq" id="WP_004801138.1">
    <property type="nucleotide sequence ID" value="NZ_KB446646.1"/>
</dbReference>
<dbReference type="eggNOG" id="COG1704">
    <property type="taxonomic scope" value="Bacteria"/>
</dbReference>
<organism evidence="6 7">
    <name type="scientific">Eggerthia catenaformis OT 569 = DSM 20559</name>
    <dbReference type="NCBI Taxonomy" id="999415"/>
    <lineage>
        <taxon>Bacteria</taxon>
        <taxon>Bacillati</taxon>
        <taxon>Bacillota</taxon>
        <taxon>Erysipelotrichia</taxon>
        <taxon>Erysipelotrichales</taxon>
        <taxon>Coprobacillaceae</taxon>
        <taxon>Eggerthia</taxon>
    </lineage>
</organism>
<dbReference type="Proteomes" id="UP000011758">
    <property type="component" value="Unassembled WGS sequence"/>
</dbReference>
<dbReference type="OrthoDB" id="9804152at2"/>
<dbReference type="PANTHER" id="PTHR34478:SF2">
    <property type="entry name" value="MEMBRANE PROTEIN"/>
    <property type="match status" value="1"/>
</dbReference>
<sequence>MVWIIIVAVIALILLWAVSTYNGLVKLRNKAKAAWAQIDVQLTRRADLIPNVVETVKGYAKHEEETLEKVIQARNKYVTSSTIDQQMASAGELTQALSRLMVLAESYPELKANQNFMRLQSELSETENKIAYARQFYNDDVAKYKNMIEMFPSSLIASLFNFNALPFFEAEQESKQAPKVSF</sequence>
<keyword evidence="5" id="KW-0472">Membrane</keyword>
<evidence type="ECO:0000256" key="3">
    <source>
        <dbReference type="ARBA" id="ARBA00022692"/>
    </source>
</evidence>
<dbReference type="PATRIC" id="fig|999415.3.peg.128"/>
<evidence type="ECO:0000256" key="5">
    <source>
        <dbReference type="ARBA" id="ARBA00023136"/>
    </source>
</evidence>
<reference evidence="6 7" key="1">
    <citation type="submission" date="2013-02" db="EMBL/GenBank/DDBJ databases">
        <title>The Genome Sequence of Lactobacillus catenaformis F0143.</title>
        <authorList>
            <consortium name="The Broad Institute Genome Sequencing Platform"/>
            <person name="Earl A."/>
            <person name="Ward D."/>
            <person name="Feldgarden M."/>
            <person name="Gevers D."/>
            <person name="Izard J."/>
            <person name="Blanton J.M."/>
            <person name="Mathney J."/>
            <person name="Dewhirst F.E."/>
            <person name="Young S.K."/>
            <person name="Zeng Q."/>
            <person name="Gargeya S."/>
            <person name="Fitzgerald M."/>
            <person name="Haas B."/>
            <person name="Abouelleil A."/>
            <person name="Alvarado L."/>
            <person name="Arachchi H.M."/>
            <person name="Berlin A."/>
            <person name="Chapman S.B."/>
            <person name="Gearin G."/>
            <person name="Goldberg J."/>
            <person name="Griggs A."/>
            <person name="Gujja S."/>
            <person name="Hansen M."/>
            <person name="Heiman D."/>
            <person name="Howarth C."/>
            <person name="Larimer J."/>
            <person name="Lui A."/>
            <person name="MacDonald P.J.P."/>
            <person name="McCowen C."/>
            <person name="Montmayeur A."/>
            <person name="Murphy C."/>
            <person name="Neiman D."/>
            <person name="Pearson M."/>
            <person name="Priest M."/>
            <person name="Roberts A."/>
            <person name="Saif S."/>
            <person name="Shea T."/>
            <person name="Sisk P."/>
            <person name="Stolte C."/>
            <person name="Sykes S."/>
            <person name="Wortman J."/>
            <person name="Nusbaum C."/>
            <person name="Birren B."/>
        </authorList>
    </citation>
    <scope>NUCLEOTIDE SEQUENCE [LARGE SCALE GENOMIC DNA]</scope>
    <source>
        <strain evidence="6 7">OT 569</strain>
    </source>
</reference>